<evidence type="ECO:0000256" key="7">
    <source>
        <dbReference type="ARBA" id="ARBA00022786"/>
    </source>
</evidence>
<dbReference type="GO" id="GO:0030915">
    <property type="term" value="C:Smc5-Smc6 complex"/>
    <property type="evidence" value="ECO:0007669"/>
    <property type="project" value="InterPro"/>
</dbReference>
<evidence type="ECO:0000256" key="10">
    <source>
        <dbReference type="PROSITE-ProRule" id="PRU00452"/>
    </source>
</evidence>
<dbReference type="GO" id="GO:0016925">
    <property type="term" value="P:protein sumoylation"/>
    <property type="evidence" value="ECO:0007669"/>
    <property type="project" value="UniProtKB-UniPathway"/>
</dbReference>
<evidence type="ECO:0000256" key="9">
    <source>
        <dbReference type="ARBA" id="ARBA00023242"/>
    </source>
</evidence>
<dbReference type="Gene3D" id="3.30.40.10">
    <property type="entry name" value="Zinc/RING finger domain, C3HC4 (zinc finger)"/>
    <property type="match status" value="1"/>
</dbReference>
<dbReference type="AlphaFoldDB" id="A0A6A6Q140"/>
<feature type="compositionally biased region" description="Acidic residues" evidence="11">
    <location>
        <begin position="395"/>
        <end position="406"/>
    </location>
</feature>
<feature type="region of interest" description="Disordered" evidence="11">
    <location>
        <begin position="76"/>
        <end position="197"/>
    </location>
</feature>
<feature type="compositionally biased region" description="Polar residues" evidence="11">
    <location>
        <begin position="149"/>
        <end position="159"/>
    </location>
</feature>
<feature type="region of interest" description="Disordered" evidence="11">
    <location>
        <begin position="372"/>
        <end position="457"/>
    </location>
</feature>
<dbReference type="EMBL" id="MU001633">
    <property type="protein sequence ID" value="KAF2485393.1"/>
    <property type="molecule type" value="Genomic_DNA"/>
</dbReference>
<keyword evidence="8" id="KW-0862">Zinc</keyword>
<dbReference type="InterPro" id="IPR026846">
    <property type="entry name" value="Nse2(Mms21)"/>
</dbReference>
<dbReference type="GO" id="GO:0008270">
    <property type="term" value="F:zinc ion binding"/>
    <property type="evidence" value="ECO:0007669"/>
    <property type="project" value="UniProtKB-KW"/>
</dbReference>
<feature type="compositionally biased region" description="Basic and acidic residues" evidence="11">
    <location>
        <begin position="100"/>
        <end position="130"/>
    </location>
</feature>
<evidence type="ECO:0000256" key="8">
    <source>
        <dbReference type="ARBA" id="ARBA00022833"/>
    </source>
</evidence>
<sequence length="457" mass="50429">MSTRVRQSTAAPSQRRSGNEPPPYEKPTFPLNPAAQRSLGQLLQTHTLNKLDGNIVEAQKALSGAAGDINDRLTAKDRAVQKQRQAHSSSDGPSEAGDDLEQRLAELRDKVDRMTQRMDESMRKMIDGRHSLQSAQGALEKAAQDARLQASTQASAQNIRPQRQRRRNLDDGSADGEDDDDEYQDFEPTDPTAGTQGLSSALEKFKTQLDDAKTRYQSHSLTARYADNNEYRDFRRVVHDAKHPDGDVQLAHHTEWFHEGDAPAPGVTTRGRANAEDDDDDDIAVARATISTKCPLTLQELKSPLTSRKCPHSFEAEAILSMITGSSNREQGRPNGERYVQCPVTGCSQTLTRGDLHTDSVLVRRIKRLQRARELQDDDAEDEHNGGGPRSTVIEDVDEDAADVDDIVAGRVIQQTQMKSEPKGTRSTVPPASSARVVDLGSSSDEEEADEDEIMEE</sequence>
<dbReference type="RefSeq" id="XP_033591962.1">
    <property type="nucleotide sequence ID" value="XM_033729127.1"/>
</dbReference>
<protein>
    <submittedName>
        <fullName evidence="13">Zinc-finger of the MIZ type in Nse subunit-domain-containing protein</fullName>
    </submittedName>
</protein>
<dbReference type="Proteomes" id="UP000799767">
    <property type="component" value="Unassembled WGS sequence"/>
</dbReference>
<evidence type="ECO:0000256" key="2">
    <source>
        <dbReference type="ARBA" id="ARBA00004718"/>
    </source>
</evidence>
<comment type="pathway">
    <text evidence="2">Protein modification; protein sumoylation.</text>
</comment>
<dbReference type="PROSITE" id="PS51044">
    <property type="entry name" value="ZF_SP_RING"/>
    <property type="match status" value="1"/>
</dbReference>
<dbReference type="Pfam" id="PF11789">
    <property type="entry name" value="zf-Nse"/>
    <property type="match status" value="1"/>
</dbReference>
<gene>
    <name evidence="13" type="ORF">BDY17DRAFT_102334</name>
</gene>
<proteinExistence type="inferred from homology"/>
<dbReference type="GO" id="GO:0061665">
    <property type="term" value="F:SUMO ligase activity"/>
    <property type="evidence" value="ECO:0007669"/>
    <property type="project" value="TreeGrafter"/>
</dbReference>
<evidence type="ECO:0000256" key="4">
    <source>
        <dbReference type="ARBA" id="ARBA00022679"/>
    </source>
</evidence>
<evidence type="ECO:0000256" key="11">
    <source>
        <dbReference type="SAM" id="MobiDB-lite"/>
    </source>
</evidence>
<dbReference type="UniPathway" id="UPA00886"/>
<dbReference type="CDD" id="cd16651">
    <property type="entry name" value="SPL-RING_NSE2"/>
    <property type="match status" value="1"/>
</dbReference>
<evidence type="ECO:0000313" key="14">
    <source>
        <dbReference type="Proteomes" id="UP000799767"/>
    </source>
</evidence>
<keyword evidence="7" id="KW-0833">Ubl conjugation pathway</keyword>
<dbReference type="GeneID" id="54470129"/>
<accession>A0A6A6Q140</accession>
<dbReference type="InterPro" id="IPR013083">
    <property type="entry name" value="Znf_RING/FYVE/PHD"/>
</dbReference>
<dbReference type="OrthoDB" id="756301at2759"/>
<reference evidence="13" key="1">
    <citation type="journal article" date="2020" name="Stud. Mycol.">
        <title>101 Dothideomycetes genomes: a test case for predicting lifestyles and emergence of pathogens.</title>
        <authorList>
            <person name="Haridas S."/>
            <person name="Albert R."/>
            <person name="Binder M."/>
            <person name="Bloem J."/>
            <person name="Labutti K."/>
            <person name="Salamov A."/>
            <person name="Andreopoulos B."/>
            <person name="Baker S."/>
            <person name="Barry K."/>
            <person name="Bills G."/>
            <person name="Bluhm B."/>
            <person name="Cannon C."/>
            <person name="Castanera R."/>
            <person name="Culley D."/>
            <person name="Daum C."/>
            <person name="Ezra D."/>
            <person name="Gonzalez J."/>
            <person name="Henrissat B."/>
            <person name="Kuo A."/>
            <person name="Liang C."/>
            <person name="Lipzen A."/>
            <person name="Lutzoni F."/>
            <person name="Magnuson J."/>
            <person name="Mondo S."/>
            <person name="Nolan M."/>
            <person name="Ohm R."/>
            <person name="Pangilinan J."/>
            <person name="Park H.-J."/>
            <person name="Ramirez L."/>
            <person name="Alfaro M."/>
            <person name="Sun H."/>
            <person name="Tritt A."/>
            <person name="Yoshinaga Y."/>
            <person name="Zwiers L.-H."/>
            <person name="Turgeon B."/>
            <person name="Goodwin S."/>
            <person name="Spatafora J."/>
            <person name="Crous P."/>
            <person name="Grigoriev I."/>
        </authorList>
    </citation>
    <scope>NUCLEOTIDE SEQUENCE</scope>
    <source>
        <strain evidence="13">CBS 113389</strain>
    </source>
</reference>
<keyword evidence="9" id="KW-0539">Nucleus</keyword>
<dbReference type="GO" id="GO:0000724">
    <property type="term" value="P:double-strand break repair via homologous recombination"/>
    <property type="evidence" value="ECO:0007669"/>
    <property type="project" value="InterPro"/>
</dbReference>
<evidence type="ECO:0000259" key="12">
    <source>
        <dbReference type="PROSITE" id="PS51044"/>
    </source>
</evidence>
<name>A0A6A6Q140_9PEZI</name>
<evidence type="ECO:0000256" key="3">
    <source>
        <dbReference type="ARBA" id="ARBA00008212"/>
    </source>
</evidence>
<dbReference type="InterPro" id="IPR004181">
    <property type="entry name" value="Znf_MIZ"/>
</dbReference>
<keyword evidence="4" id="KW-0808">Transferase</keyword>
<feature type="domain" description="SP-RING-type" evidence="12">
    <location>
        <begin position="279"/>
        <end position="371"/>
    </location>
</feature>
<dbReference type="SUPFAM" id="SSF57850">
    <property type="entry name" value="RING/U-box"/>
    <property type="match status" value="1"/>
</dbReference>
<feature type="region of interest" description="Disordered" evidence="11">
    <location>
        <begin position="1"/>
        <end position="38"/>
    </location>
</feature>
<dbReference type="PANTHER" id="PTHR21330">
    <property type="entry name" value="E3 SUMO-PROTEIN LIGASE NSE2"/>
    <property type="match status" value="1"/>
</dbReference>
<feature type="compositionally biased region" description="Polar residues" evidence="11">
    <location>
        <begin position="82"/>
        <end position="92"/>
    </location>
</feature>
<evidence type="ECO:0000256" key="5">
    <source>
        <dbReference type="ARBA" id="ARBA00022723"/>
    </source>
</evidence>
<keyword evidence="6 10" id="KW-0863">Zinc-finger</keyword>
<feature type="compositionally biased region" description="Acidic residues" evidence="11">
    <location>
        <begin position="444"/>
        <end position="457"/>
    </location>
</feature>
<evidence type="ECO:0000256" key="6">
    <source>
        <dbReference type="ARBA" id="ARBA00022771"/>
    </source>
</evidence>
<comment type="similarity">
    <text evidence="3">Belongs to the NSE2 family.</text>
</comment>
<keyword evidence="5" id="KW-0479">Metal-binding</keyword>
<dbReference type="PANTHER" id="PTHR21330:SF1">
    <property type="entry name" value="E3 SUMO-PROTEIN LIGASE NSE2"/>
    <property type="match status" value="1"/>
</dbReference>
<organism evidence="13 14">
    <name type="scientific">Neohortaea acidophila</name>
    <dbReference type="NCBI Taxonomy" id="245834"/>
    <lineage>
        <taxon>Eukaryota</taxon>
        <taxon>Fungi</taxon>
        <taxon>Dikarya</taxon>
        <taxon>Ascomycota</taxon>
        <taxon>Pezizomycotina</taxon>
        <taxon>Dothideomycetes</taxon>
        <taxon>Dothideomycetidae</taxon>
        <taxon>Mycosphaerellales</taxon>
        <taxon>Teratosphaeriaceae</taxon>
        <taxon>Neohortaea</taxon>
    </lineage>
</organism>
<evidence type="ECO:0000256" key="1">
    <source>
        <dbReference type="ARBA" id="ARBA00004123"/>
    </source>
</evidence>
<feature type="compositionally biased region" description="Acidic residues" evidence="11">
    <location>
        <begin position="172"/>
        <end position="188"/>
    </location>
</feature>
<comment type="subcellular location">
    <subcellularLocation>
        <location evidence="1">Nucleus</location>
    </subcellularLocation>
</comment>
<feature type="compositionally biased region" description="Polar residues" evidence="11">
    <location>
        <begin position="1"/>
        <end position="16"/>
    </location>
</feature>
<feature type="compositionally biased region" description="Polar residues" evidence="11">
    <location>
        <begin position="413"/>
        <end position="431"/>
    </location>
</feature>
<dbReference type="GO" id="GO:0005634">
    <property type="term" value="C:nucleus"/>
    <property type="evidence" value="ECO:0007669"/>
    <property type="project" value="UniProtKB-SubCell"/>
</dbReference>
<evidence type="ECO:0000313" key="13">
    <source>
        <dbReference type="EMBL" id="KAF2485393.1"/>
    </source>
</evidence>
<keyword evidence="14" id="KW-1185">Reference proteome</keyword>